<evidence type="ECO:0000256" key="2">
    <source>
        <dbReference type="ARBA" id="ARBA00022448"/>
    </source>
</evidence>
<dbReference type="InterPro" id="IPR036942">
    <property type="entry name" value="Beta-barrel_TonB_sf"/>
</dbReference>
<evidence type="ECO:0000256" key="6">
    <source>
        <dbReference type="ARBA" id="ARBA00023077"/>
    </source>
</evidence>
<evidence type="ECO:0000259" key="14">
    <source>
        <dbReference type="Pfam" id="PF07715"/>
    </source>
</evidence>
<dbReference type="Pfam" id="PF00593">
    <property type="entry name" value="TonB_dep_Rec_b-barrel"/>
    <property type="match status" value="1"/>
</dbReference>
<evidence type="ECO:0000256" key="12">
    <source>
        <dbReference type="RuleBase" id="RU003357"/>
    </source>
</evidence>
<evidence type="ECO:0000313" key="16">
    <source>
        <dbReference type="Proteomes" id="UP000237889"/>
    </source>
</evidence>
<dbReference type="EMBL" id="CP027668">
    <property type="protein sequence ID" value="AVO46557.1"/>
    <property type="molecule type" value="Genomic_DNA"/>
</dbReference>
<dbReference type="SUPFAM" id="SSF56935">
    <property type="entry name" value="Porins"/>
    <property type="match status" value="1"/>
</dbReference>
<name>A0A2S0NER1_9HYPH</name>
<dbReference type="GO" id="GO:0009279">
    <property type="term" value="C:cell outer membrane"/>
    <property type="evidence" value="ECO:0007669"/>
    <property type="project" value="UniProtKB-SubCell"/>
</dbReference>
<proteinExistence type="inferred from homology"/>
<keyword evidence="3 10" id="KW-1134">Transmembrane beta strand</keyword>
<dbReference type="Proteomes" id="UP000237889">
    <property type="component" value="Chromosome"/>
</dbReference>
<keyword evidence="9 10" id="KW-0998">Cell outer membrane</keyword>
<evidence type="ECO:0000256" key="10">
    <source>
        <dbReference type="PROSITE-ProRule" id="PRU01360"/>
    </source>
</evidence>
<dbReference type="PROSITE" id="PS52016">
    <property type="entry name" value="TONB_DEPENDENT_REC_3"/>
    <property type="match status" value="1"/>
</dbReference>
<dbReference type="Gene3D" id="2.170.130.10">
    <property type="entry name" value="TonB-dependent receptor, plug domain"/>
    <property type="match status" value="1"/>
</dbReference>
<dbReference type="InterPro" id="IPR010949">
    <property type="entry name" value="TonB_Hb/transfer/lactofer_rcpt"/>
</dbReference>
<reference evidence="15 16" key="1">
    <citation type="submission" date="2018-03" db="EMBL/GenBank/DDBJ databases">
        <title>Genome sequencing of Phreatobacter sp.</title>
        <authorList>
            <person name="Kim S.-J."/>
            <person name="Heo J."/>
            <person name="Kwon S.-W."/>
        </authorList>
    </citation>
    <scope>NUCLEOTIDE SEQUENCE [LARGE SCALE GENOMIC DNA]</scope>
    <source>
        <strain evidence="15 16">S-12</strain>
    </source>
</reference>
<keyword evidence="4 10" id="KW-0812">Transmembrane</keyword>
<keyword evidence="5" id="KW-0732">Signal</keyword>
<accession>A0A2S0NER1</accession>
<evidence type="ECO:0000313" key="15">
    <source>
        <dbReference type="EMBL" id="AVO46557.1"/>
    </source>
</evidence>
<dbReference type="PANTHER" id="PTHR30069">
    <property type="entry name" value="TONB-DEPENDENT OUTER MEMBRANE RECEPTOR"/>
    <property type="match status" value="1"/>
</dbReference>
<dbReference type="InterPro" id="IPR039426">
    <property type="entry name" value="TonB-dep_rcpt-like"/>
</dbReference>
<dbReference type="InterPro" id="IPR010917">
    <property type="entry name" value="TonB_rcpt_CS"/>
</dbReference>
<organism evidence="15 16">
    <name type="scientific">Phreatobacter cathodiphilus</name>
    <dbReference type="NCBI Taxonomy" id="1868589"/>
    <lineage>
        <taxon>Bacteria</taxon>
        <taxon>Pseudomonadati</taxon>
        <taxon>Pseudomonadota</taxon>
        <taxon>Alphaproteobacteria</taxon>
        <taxon>Hyphomicrobiales</taxon>
        <taxon>Phreatobacteraceae</taxon>
        <taxon>Phreatobacter</taxon>
    </lineage>
</organism>
<comment type="subcellular location">
    <subcellularLocation>
        <location evidence="1 10">Cell outer membrane</location>
        <topology evidence="1 10">Multi-pass membrane protein</topology>
    </subcellularLocation>
</comment>
<keyword evidence="8 15" id="KW-0675">Receptor</keyword>
<keyword evidence="6 12" id="KW-0798">TonB box</keyword>
<dbReference type="PROSITE" id="PS01156">
    <property type="entry name" value="TONB_DEPENDENT_REC_2"/>
    <property type="match status" value="1"/>
</dbReference>
<dbReference type="Pfam" id="PF07715">
    <property type="entry name" value="Plug"/>
    <property type="match status" value="1"/>
</dbReference>
<dbReference type="InterPro" id="IPR037066">
    <property type="entry name" value="Plug_dom_sf"/>
</dbReference>
<comment type="similarity">
    <text evidence="10 12">Belongs to the TonB-dependent receptor family.</text>
</comment>
<dbReference type="NCBIfam" id="TIGR01786">
    <property type="entry name" value="TonB-hemlactrns"/>
    <property type="match status" value="1"/>
</dbReference>
<gene>
    <name evidence="15" type="ORF">C6569_16665</name>
</gene>
<dbReference type="PROSITE" id="PS51257">
    <property type="entry name" value="PROKAR_LIPOPROTEIN"/>
    <property type="match status" value="1"/>
</dbReference>
<protein>
    <submittedName>
        <fullName evidence="15">TonB-dependent hemoglobin/transferrin/lactoferrin family receptor</fullName>
    </submittedName>
</protein>
<dbReference type="GO" id="GO:0015344">
    <property type="term" value="F:siderophore uptake transmembrane transporter activity"/>
    <property type="evidence" value="ECO:0007669"/>
    <property type="project" value="TreeGrafter"/>
</dbReference>
<evidence type="ECO:0000256" key="5">
    <source>
        <dbReference type="ARBA" id="ARBA00022729"/>
    </source>
</evidence>
<feature type="domain" description="TonB-dependent receptor plug" evidence="14">
    <location>
        <begin position="81"/>
        <end position="188"/>
    </location>
</feature>
<dbReference type="GO" id="GO:0044718">
    <property type="term" value="P:siderophore transmembrane transport"/>
    <property type="evidence" value="ECO:0007669"/>
    <property type="project" value="TreeGrafter"/>
</dbReference>
<dbReference type="InterPro" id="IPR000531">
    <property type="entry name" value="Beta-barrel_TonB"/>
</dbReference>
<evidence type="ECO:0000256" key="1">
    <source>
        <dbReference type="ARBA" id="ARBA00004571"/>
    </source>
</evidence>
<evidence type="ECO:0000256" key="11">
    <source>
        <dbReference type="PROSITE-ProRule" id="PRU10144"/>
    </source>
</evidence>
<feature type="domain" description="TonB-dependent receptor-like beta-barrel" evidence="13">
    <location>
        <begin position="301"/>
        <end position="734"/>
    </location>
</feature>
<dbReference type="OrthoDB" id="9760494at2"/>
<dbReference type="Gene3D" id="2.40.170.20">
    <property type="entry name" value="TonB-dependent receptor, beta-barrel domain"/>
    <property type="match status" value="1"/>
</dbReference>
<feature type="short sequence motif" description="TonB C-terminal box" evidence="11">
    <location>
        <begin position="764"/>
        <end position="781"/>
    </location>
</feature>
<dbReference type="AlphaFoldDB" id="A0A2S0NER1"/>
<evidence type="ECO:0000256" key="8">
    <source>
        <dbReference type="ARBA" id="ARBA00023170"/>
    </source>
</evidence>
<evidence type="ECO:0000259" key="13">
    <source>
        <dbReference type="Pfam" id="PF00593"/>
    </source>
</evidence>
<evidence type="ECO:0000256" key="7">
    <source>
        <dbReference type="ARBA" id="ARBA00023136"/>
    </source>
</evidence>
<evidence type="ECO:0000256" key="4">
    <source>
        <dbReference type="ARBA" id="ARBA00022692"/>
    </source>
</evidence>
<keyword evidence="2 10" id="KW-0813">Transport</keyword>
<dbReference type="KEGG" id="phr:C6569_16665"/>
<evidence type="ECO:0000256" key="9">
    <source>
        <dbReference type="ARBA" id="ARBA00023237"/>
    </source>
</evidence>
<sequence length="781" mass="86522">MQPTRRGEAFRASQLNAFVSRQPAILQVGLGCGLMSRKGLAPFGATVSLVAMLAAWPVAAQQAAGSDEITVTATREERQRLDVPATVDVISRRQMEERQVRDIQDVVRYTPGVSVERVTSSTDPWKNLGGFTVRGMSGNRVAVTVDGARLIERITDGTRDLIDLPYMKSVEIMRGPASVLWGADALGGLVAFRTLDPQDLIRGNPRGWGARLSTSFDSFDRSIVKTGTAGIQITPVLQALVSLSHTTSLQPTYSTARADGGIWGCPATRSIPCNITDPFRAHRWNGFAKLVWNPVDDHEFRLAYERYNKTTITTQMWDFGVTSSGWVNGNYPRLQELERQRLTFSHAWTPGWGWIDAVRWNLTWSPQRRDLDSTRTQTGAAGTANAGQTRTVRDILNYSETFYQGDVQFTSRFDLGPSTHTLTYGFQGDVARTDYYRQSTTTNLTTGVSTTTIAGGFNFANATTVRADGYLQDEIRLLDGRWTITPGGRLATYRITPRLGAGYVIAPGAEPRELTSTRFIPQVGTLFKLTEVYSVYARYAEGFKMPTAQQLYMSLPGTSFNLIPNPGLKPESARVYEAGFRGRFERGWFSLGVFHSTYKDFIASLQQVPGTNDYTSLNLSSVVLWGIEGSAEYRLNDDLILNAGFSYQFGNQRATPTSAVTAFDAASPFNGMVGLRWFKREWNLDGEVIARFSAPVERASATTLYKPGGWFTLDTFVNWKPRENVTVRAGVQNIFDARYFQNLGTGTTYSIVPTTATAQQNPLELQVAPGRTFKTTLTVDF</sequence>
<dbReference type="InterPro" id="IPR012910">
    <property type="entry name" value="Plug_dom"/>
</dbReference>
<dbReference type="CDD" id="cd01347">
    <property type="entry name" value="ligand_gated_channel"/>
    <property type="match status" value="1"/>
</dbReference>
<dbReference type="PANTHER" id="PTHR30069:SF29">
    <property type="entry name" value="HEMOGLOBIN AND HEMOGLOBIN-HAPTOGLOBIN-BINDING PROTEIN 1-RELATED"/>
    <property type="match status" value="1"/>
</dbReference>
<keyword evidence="16" id="KW-1185">Reference proteome</keyword>
<keyword evidence="7 10" id="KW-0472">Membrane</keyword>
<evidence type="ECO:0000256" key="3">
    <source>
        <dbReference type="ARBA" id="ARBA00022452"/>
    </source>
</evidence>